<protein>
    <recommendedName>
        <fullName evidence="4">Gram-positive cocci surface proteins LPxTG domain-containing protein</fullName>
    </recommendedName>
</protein>
<comment type="caution">
    <text evidence="2">The sequence shown here is derived from an EMBL/GenBank/DDBJ whole genome shotgun (WGS) entry which is preliminary data.</text>
</comment>
<dbReference type="RefSeq" id="WP_344664858.1">
    <property type="nucleotide sequence ID" value="NZ_BAAAQN010000006.1"/>
</dbReference>
<gene>
    <name evidence="2" type="ORF">GCM10009839_15920</name>
</gene>
<sequence length="266" mass="26260">MDHPDHYSDPPDHPYHRSRRLRRRATALGGVAAGIAVTIAASAPAASADPVDVGYGGCTSSNSALATPPPDYTTRVTLTPQGSGFQAGKPITITWHYSESTAPPPQGIPAKNVATAKGTILIGGAATSTVVTGASAAFPPDVVPVGGKFQIPDMTATFTPSTAGTYILTPGDNEQDANLGSLTLVIKCKASGAKTAATITVAAGAPGAASSSSATAATAATTTTSTLTTLPHTGFDGRWMAGAAGLAAVVGAGGLAAARRRSGSHG</sequence>
<evidence type="ECO:0000256" key="1">
    <source>
        <dbReference type="SAM" id="Phobius"/>
    </source>
</evidence>
<accession>A0ABP5FBK4</accession>
<keyword evidence="1" id="KW-0472">Membrane</keyword>
<evidence type="ECO:0008006" key="4">
    <source>
        <dbReference type="Google" id="ProtNLM"/>
    </source>
</evidence>
<feature type="transmembrane region" description="Helical" evidence="1">
    <location>
        <begin position="239"/>
        <end position="258"/>
    </location>
</feature>
<keyword evidence="3" id="KW-1185">Reference proteome</keyword>
<dbReference type="EMBL" id="BAAAQN010000006">
    <property type="protein sequence ID" value="GAA2020113.1"/>
    <property type="molecule type" value="Genomic_DNA"/>
</dbReference>
<evidence type="ECO:0000313" key="3">
    <source>
        <dbReference type="Proteomes" id="UP001500751"/>
    </source>
</evidence>
<reference evidence="3" key="1">
    <citation type="journal article" date="2019" name="Int. J. Syst. Evol. Microbiol.">
        <title>The Global Catalogue of Microorganisms (GCM) 10K type strain sequencing project: providing services to taxonomists for standard genome sequencing and annotation.</title>
        <authorList>
            <consortium name="The Broad Institute Genomics Platform"/>
            <consortium name="The Broad Institute Genome Sequencing Center for Infectious Disease"/>
            <person name="Wu L."/>
            <person name="Ma J."/>
        </authorList>
    </citation>
    <scope>NUCLEOTIDE SEQUENCE [LARGE SCALE GENOMIC DNA]</scope>
    <source>
        <strain evidence="3">JCM 16014</strain>
    </source>
</reference>
<dbReference type="Proteomes" id="UP001500751">
    <property type="component" value="Unassembled WGS sequence"/>
</dbReference>
<keyword evidence="1" id="KW-1133">Transmembrane helix</keyword>
<feature type="transmembrane region" description="Helical" evidence="1">
    <location>
        <begin position="25"/>
        <end position="46"/>
    </location>
</feature>
<proteinExistence type="predicted"/>
<evidence type="ECO:0000313" key="2">
    <source>
        <dbReference type="EMBL" id="GAA2020113.1"/>
    </source>
</evidence>
<keyword evidence="1" id="KW-0812">Transmembrane</keyword>
<name>A0ABP5FBK4_9ACTN</name>
<organism evidence="2 3">
    <name type="scientific">Catenulispora yoronensis</name>
    <dbReference type="NCBI Taxonomy" id="450799"/>
    <lineage>
        <taxon>Bacteria</taxon>
        <taxon>Bacillati</taxon>
        <taxon>Actinomycetota</taxon>
        <taxon>Actinomycetes</taxon>
        <taxon>Catenulisporales</taxon>
        <taxon>Catenulisporaceae</taxon>
        <taxon>Catenulispora</taxon>
    </lineage>
</organism>